<evidence type="ECO:0000256" key="8">
    <source>
        <dbReference type="ARBA" id="ARBA00023125"/>
    </source>
</evidence>
<dbReference type="InterPro" id="IPR010998">
    <property type="entry name" value="Integrase_recombinase_N"/>
</dbReference>
<dbReference type="InterPro" id="IPR004107">
    <property type="entry name" value="Integrase_SAM-like_N"/>
</dbReference>
<evidence type="ECO:0000259" key="13">
    <source>
        <dbReference type="PROSITE" id="PS51900"/>
    </source>
</evidence>
<feature type="active site" evidence="11">
    <location>
        <position position="152"/>
    </location>
</feature>
<dbReference type="Pfam" id="PF02899">
    <property type="entry name" value="Phage_int_SAM_1"/>
    <property type="match status" value="1"/>
</dbReference>
<dbReference type="InterPro" id="IPR050090">
    <property type="entry name" value="Tyrosine_recombinase_XerCD"/>
</dbReference>
<dbReference type="InterPro" id="IPR023009">
    <property type="entry name" value="Tyrosine_recombinase_XerC/XerD"/>
</dbReference>
<keyword evidence="15" id="KW-1185">Reference proteome</keyword>
<keyword evidence="8 11" id="KW-0238">DNA-binding</keyword>
<dbReference type="EMBL" id="JBHUNP010000001">
    <property type="protein sequence ID" value="MFD2647525.1"/>
    <property type="molecule type" value="Genomic_DNA"/>
</dbReference>
<keyword evidence="10 11" id="KW-0131">Cell cycle</keyword>
<evidence type="ECO:0000256" key="10">
    <source>
        <dbReference type="ARBA" id="ARBA00023306"/>
    </source>
</evidence>
<feature type="active site" evidence="11">
    <location>
        <position position="268"/>
    </location>
</feature>
<evidence type="ECO:0000256" key="11">
    <source>
        <dbReference type="HAMAP-Rule" id="MF_01807"/>
    </source>
</evidence>
<evidence type="ECO:0000256" key="7">
    <source>
        <dbReference type="ARBA" id="ARBA00022908"/>
    </source>
</evidence>
<organism evidence="14 15">
    <name type="scientific">Devosia albogilva</name>
    <dbReference type="NCBI Taxonomy" id="429726"/>
    <lineage>
        <taxon>Bacteria</taxon>
        <taxon>Pseudomonadati</taxon>
        <taxon>Pseudomonadota</taxon>
        <taxon>Alphaproteobacteria</taxon>
        <taxon>Hyphomicrobiales</taxon>
        <taxon>Devosiaceae</taxon>
        <taxon>Devosia</taxon>
    </lineage>
</organism>
<reference evidence="15" key="1">
    <citation type="journal article" date="2019" name="Int. J. Syst. Evol. Microbiol.">
        <title>The Global Catalogue of Microorganisms (GCM) 10K type strain sequencing project: providing services to taxonomists for standard genome sequencing and annotation.</title>
        <authorList>
            <consortium name="The Broad Institute Genomics Platform"/>
            <consortium name="The Broad Institute Genome Sequencing Center for Infectious Disease"/>
            <person name="Wu L."/>
            <person name="Ma J."/>
        </authorList>
    </citation>
    <scope>NUCLEOTIDE SEQUENCE [LARGE SCALE GENOMIC DNA]</scope>
    <source>
        <strain evidence="15">CCM 7427</strain>
    </source>
</reference>
<evidence type="ECO:0000256" key="3">
    <source>
        <dbReference type="ARBA" id="ARBA00015810"/>
    </source>
</evidence>
<keyword evidence="5 11" id="KW-0132">Cell division</keyword>
<dbReference type="Pfam" id="PF00589">
    <property type="entry name" value="Phage_integrase"/>
    <property type="match status" value="1"/>
</dbReference>
<dbReference type="Gene3D" id="1.10.150.130">
    <property type="match status" value="1"/>
</dbReference>
<feature type="active site" description="O-(3'-phospho-DNA)-tyrosine intermediate" evidence="11">
    <location>
        <position position="277"/>
    </location>
</feature>
<comment type="caution">
    <text evidence="14">The sequence shown here is derived from an EMBL/GenBank/DDBJ whole genome shotgun (WGS) entry which is preliminary data.</text>
</comment>
<dbReference type="PROSITE" id="PS51900">
    <property type="entry name" value="CB"/>
    <property type="match status" value="1"/>
</dbReference>
<comment type="subcellular location">
    <subcellularLocation>
        <location evidence="1 11">Cytoplasm</location>
    </subcellularLocation>
</comment>
<sequence>MSGGHLIGAFLEMMSAERGAAANTIEAYRRDLADYAGFVTSRGETLENCRRDTVEAYLTGLKRQGLAASSSARRLSAIRQFHKFLCADGLRGDDPTRIVASPRSSRALPKVLSVAEVDRLLQTAEAEANAAEDDAPVRLYVMLELLYATGLRVSELVALKRSAVMRDTGFITVIGKGRKERVVPLTDRARDAVRNWVGRLPPGQLLFPAGGESGHVARQVFARDLKGLAARCGIASARVSPHVLRHAFASHLLSGGADLRVVQTLLGHADIATTQIYTHVLDETLRELVESHHPLADAAE</sequence>
<dbReference type="NCBIfam" id="NF001399">
    <property type="entry name" value="PRK00283.1"/>
    <property type="match status" value="1"/>
</dbReference>
<comment type="function">
    <text evidence="11">Site-specific tyrosine recombinase, which acts by catalyzing the cutting and rejoining of the recombining DNA molecules. The XerC-XerD complex is essential to convert dimers of the bacterial chromosome into monomers to permit their segregation at cell division. It also contributes to the segregational stability of plasmids.</text>
</comment>
<keyword evidence="4 11" id="KW-0963">Cytoplasm</keyword>
<evidence type="ECO:0000256" key="5">
    <source>
        <dbReference type="ARBA" id="ARBA00022618"/>
    </source>
</evidence>
<comment type="subunit">
    <text evidence="11">Forms a cyclic heterotetrameric complex composed of two molecules of XerC and two molecules of XerD.</text>
</comment>
<dbReference type="PROSITE" id="PS51898">
    <property type="entry name" value="TYR_RECOMBINASE"/>
    <property type="match status" value="1"/>
</dbReference>
<dbReference type="SUPFAM" id="SSF56349">
    <property type="entry name" value="DNA breaking-rejoining enzymes"/>
    <property type="match status" value="1"/>
</dbReference>
<feature type="domain" description="Tyr recombinase" evidence="12">
    <location>
        <begin position="107"/>
        <end position="290"/>
    </location>
</feature>
<dbReference type="InterPro" id="IPR011010">
    <property type="entry name" value="DNA_brk_join_enz"/>
</dbReference>
<evidence type="ECO:0000259" key="12">
    <source>
        <dbReference type="PROSITE" id="PS51898"/>
    </source>
</evidence>
<accession>A0ABW5QIQ3</accession>
<dbReference type="InterPro" id="IPR013762">
    <property type="entry name" value="Integrase-like_cat_sf"/>
</dbReference>
<feature type="domain" description="Core-binding (CB)" evidence="13">
    <location>
        <begin position="1"/>
        <end position="86"/>
    </location>
</feature>
<proteinExistence type="inferred from homology"/>
<evidence type="ECO:0000256" key="1">
    <source>
        <dbReference type="ARBA" id="ARBA00004496"/>
    </source>
</evidence>
<dbReference type="Gene3D" id="1.10.443.10">
    <property type="entry name" value="Intergrase catalytic core"/>
    <property type="match status" value="1"/>
</dbReference>
<feature type="active site" evidence="11">
    <location>
        <position position="242"/>
    </location>
</feature>
<dbReference type="InterPro" id="IPR011932">
    <property type="entry name" value="Recomb_XerD"/>
</dbReference>
<feature type="active site" evidence="11">
    <location>
        <position position="245"/>
    </location>
</feature>
<dbReference type="InterPro" id="IPR002104">
    <property type="entry name" value="Integrase_catalytic"/>
</dbReference>
<evidence type="ECO:0000313" key="14">
    <source>
        <dbReference type="EMBL" id="MFD2647525.1"/>
    </source>
</evidence>
<keyword evidence="9 11" id="KW-0233">DNA recombination</keyword>
<comment type="similarity">
    <text evidence="2 11">Belongs to the 'phage' integrase family. XerD subfamily.</text>
</comment>
<dbReference type="HAMAP" id="MF_01807">
    <property type="entry name" value="Recomb_XerD"/>
    <property type="match status" value="1"/>
</dbReference>
<evidence type="ECO:0000256" key="9">
    <source>
        <dbReference type="ARBA" id="ARBA00023172"/>
    </source>
</evidence>
<keyword evidence="7 11" id="KW-0229">DNA integration</keyword>
<dbReference type="PANTHER" id="PTHR30349">
    <property type="entry name" value="PHAGE INTEGRASE-RELATED"/>
    <property type="match status" value="1"/>
</dbReference>
<name>A0ABW5QIQ3_9HYPH</name>
<gene>
    <name evidence="11" type="primary">xerD</name>
    <name evidence="14" type="ORF">ACFSX5_06955</name>
</gene>
<evidence type="ECO:0000256" key="4">
    <source>
        <dbReference type="ARBA" id="ARBA00022490"/>
    </source>
</evidence>
<evidence type="ECO:0000256" key="6">
    <source>
        <dbReference type="ARBA" id="ARBA00022829"/>
    </source>
</evidence>
<dbReference type="Proteomes" id="UP001597521">
    <property type="component" value="Unassembled WGS sequence"/>
</dbReference>
<feature type="active site" evidence="11">
    <location>
        <position position="176"/>
    </location>
</feature>
<evidence type="ECO:0000313" key="15">
    <source>
        <dbReference type="Proteomes" id="UP001597521"/>
    </source>
</evidence>
<dbReference type="PANTHER" id="PTHR30349:SF90">
    <property type="entry name" value="TYROSINE RECOMBINASE XERD"/>
    <property type="match status" value="1"/>
</dbReference>
<protein>
    <recommendedName>
        <fullName evidence="3 11">Tyrosine recombinase XerD</fullName>
    </recommendedName>
</protein>
<dbReference type="RefSeq" id="WP_386832548.1">
    <property type="nucleotide sequence ID" value="NZ_JBHUNP010000001.1"/>
</dbReference>
<keyword evidence="6 11" id="KW-0159">Chromosome partition</keyword>
<evidence type="ECO:0000256" key="2">
    <source>
        <dbReference type="ARBA" id="ARBA00010450"/>
    </source>
</evidence>
<dbReference type="InterPro" id="IPR044068">
    <property type="entry name" value="CB"/>
</dbReference>
<dbReference type="HAMAP" id="MF_01808">
    <property type="entry name" value="Recomb_XerC_XerD"/>
    <property type="match status" value="1"/>
</dbReference>